<evidence type="ECO:0000313" key="2">
    <source>
        <dbReference type="EMBL" id="ESP90573.1"/>
    </source>
</evidence>
<sequence>MQSQKGPIKPATGITGNQIKPQNKESEMVLMQKGPSKPTTDITGSQVIAQNKESEEQITPLQIEALTELEKESVNKYNNAIWAARNLDSIRKTGRFTELGIEKSRIKQFFESGWAERKSLETAIAKTRMNLYKMPWKFKHDFVTKTNDRLQKLGEYISAKRQVDNIRNLPLYLREVNREMDGNQASKQLGEESFLNINDNPLEVVDKLESLKDLKEAAMKLPAEEILVTYYVVEDGVQDYINMEKRIRQKRAAKKNNK</sequence>
<dbReference type="PATRIC" id="fig|1353533.3.peg.5102"/>
<evidence type="ECO:0000256" key="1">
    <source>
        <dbReference type="SAM" id="MobiDB-lite"/>
    </source>
</evidence>
<gene>
    <name evidence="2" type="ORF">PL2TA16_01677</name>
</gene>
<comment type="caution">
    <text evidence="2">The sequence shown here is derived from an EMBL/GenBank/DDBJ whole genome shotgun (WGS) entry which is preliminary data.</text>
</comment>
<dbReference type="Proteomes" id="UP000017820">
    <property type="component" value="Unassembled WGS sequence"/>
</dbReference>
<name>V4HLC7_PSEL2</name>
<feature type="region of interest" description="Disordered" evidence="1">
    <location>
        <begin position="1"/>
        <end position="23"/>
    </location>
</feature>
<dbReference type="AlphaFoldDB" id="V4HLC7"/>
<evidence type="ECO:0000313" key="3">
    <source>
        <dbReference type="Proteomes" id="UP000017820"/>
    </source>
</evidence>
<protein>
    <submittedName>
        <fullName evidence="2">Uncharacterized protein</fullName>
    </submittedName>
</protein>
<dbReference type="EMBL" id="AUSV01000134">
    <property type="protein sequence ID" value="ESP90573.1"/>
    <property type="molecule type" value="Genomic_DNA"/>
</dbReference>
<proteinExistence type="predicted"/>
<organism evidence="2 3">
    <name type="scientific">Pseudoalteromonas luteoviolacea (strain 2ta16)</name>
    <dbReference type="NCBI Taxonomy" id="1353533"/>
    <lineage>
        <taxon>Bacteria</taxon>
        <taxon>Pseudomonadati</taxon>
        <taxon>Pseudomonadota</taxon>
        <taxon>Gammaproteobacteria</taxon>
        <taxon>Alteromonadales</taxon>
        <taxon>Pseudoalteromonadaceae</taxon>
        <taxon>Pseudoalteromonas</taxon>
    </lineage>
</organism>
<reference evidence="2 3" key="1">
    <citation type="submission" date="2013-07" db="EMBL/GenBank/DDBJ databases">
        <title>Draft genome sequence of Pseudoalteromonas luteoviolacea 2ta16.</title>
        <authorList>
            <person name="Allen E.E."/>
            <person name="Azam F."/>
            <person name="Podell S."/>
        </authorList>
    </citation>
    <scope>NUCLEOTIDE SEQUENCE [LARGE SCALE GENOMIC DNA]</scope>
    <source>
        <strain evidence="2 3">2ta16</strain>
    </source>
</reference>
<accession>V4HLC7</accession>